<dbReference type="PANTHER" id="PTHR43763">
    <property type="entry name" value="XAA-PRO AMINOPEPTIDASE 1"/>
    <property type="match status" value="1"/>
</dbReference>
<comment type="caution">
    <text evidence="10">The sequence shown here is derived from an EMBL/GenBank/DDBJ whole genome shotgun (WGS) entry which is preliminary data.</text>
</comment>
<name>A0AAW5ULJ4_9BACT</name>
<evidence type="ECO:0000256" key="1">
    <source>
        <dbReference type="ARBA" id="ARBA00008766"/>
    </source>
</evidence>
<dbReference type="GO" id="GO:0006508">
    <property type="term" value="P:proteolysis"/>
    <property type="evidence" value="ECO:0007669"/>
    <property type="project" value="UniProtKB-KW"/>
</dbReference>
<protein>
    <submittedName>
        <fullName evidence="10">Aminopeptidase P family protein</fullName>
    </submittedName>
</protein>
<keyword evidence="2" id="KW-0645">Protease</keyword>
<dbReference type="GO" id="GO:0046872">
    <property type="term" value="F:metal ion binding"/>
    <property type="evidence" value="ECO:0007669"/>
    <property type="project" value="UniProtKB-KW"/>
</dbReference>
<evidence type="ECO:0000256" key="4">
    <source>
        <dbReference type="ARBA" id="ARBA00022801"/>
    </source>
</evidence>
<evidence type="ECO:0000256" key="3">
    <source>
        <dbReference type="ARBA" id="ARBA00022723"/>
    </source>
</evidence>
<evidence type="ECO:0000259" key="9">
    <source>
        <dbReference type="Pfam" id="PF16188"/>
    </source>
</evidence>
<dbReference type="FunFam" id="3.40.350.10:FF:000003">
    <property type="entry name" value="Xaa-pro aminopeptidase P"/>
    <property type="match status" value="1"/>
</dbReference>
<dbReference type="SUPFAM" id="SSF55920">
    <property type="entry name" value="Creatinase/aminopeptidase"/>
    <property type="match status" value="1"/>
</dbReference>
<proteinExistence type="inferred from homology"/>
<feature type="domain" description="Creatinase N-terminal" evidence="8">
    <location>
        <begin position="7"/>
        <end position="132"/>
    </location>
</feature>
<dbReference type="FunFam" id="3.90.230.10:FF:000009">
    <property type="entry name" value="xaa-Pro aminopeptidase 2"/>
    <property type="match status" value="1"/>
</dbReference>
<dbReference type="PROSITE" id="PS00491">
    <property type="entry name" value="PROLINE_PEPTIDASE"/>
    <property type="match status" value="1"/>
</dbReference>
<comment type="similarity">
    <text evidence="1 6">Belongs to the peptidase M24B family.</text>
</comment>
<dbReference type="SUPFAM" id="SSF53092">
    <property type="entry name" value="Creatinase/prolidase N-terminal domain"/>
    <property type="match status" value="1"/>
</dbReference>
<dbReference type="Pfam" id="PF01321">
    <property type="entry name" value="Creatinase_N"/>
    <property type="match status" value="1"/>
</dbReference>
<dbReference type="AlphaFoldDB" id="A0AAW5ULJ4"/>
<reference evidence="10" key="1">
    <citation type="submission" date="2022-11" db="EMBL/GenBank/DDBJ databases">
        <title>Genomic repertoires linked with pathogenic potency of arthritogenic Prevotella copri isolated from the gut of rheumatoid arthritis patients.</title>
        <authorList>
            <person name="Nii T."/>
            <person name="Maeda Y."/>
            <person name="Motooka D."/>
            <person name="Naito M."/>
            <person name="Matsumoto Y."/>
            <person name="Ogawa T."/>
            <person name="Oguro-Igashira E."/>
            <person name="Kishikawa T."/>
            <person name="Yamashita M."/>
            <person name="Koizumi S."/>
            <person name="Kurakawa T."/>
            <person name="Okumura R."/>
            <person name="Kayama H."/>
            <person name="Murakami M."/>
            <person name="Sakaguchi T."/>
            <person name="Das B."/>
            <person name="Nakamura S."/>
            <person name="Okada Y."/>
            <person name="Kumanogoh A."/>
            <person name="Takeda K."/>
        </authorList>
    </citation>
    <scope>NUCLEOTIDE SEQUENCE</scope>
    <source>
        <strain evidence="10">H105_2-2</strain>
    </source>
</reference>
<dbReference type="GO" id="GO:0070006">
    <property type="term" value="F:metalloaminopeptidase activity"/>
    <property type="evidence" value="ECO:0007669"/>
    <property type="project" value="InterPro"/>
</dbReference>
<dbReference type="Pfam" id="PF16188">
    <property type="entry name" value="Peptidase_M24_C"/>
    <property type="match status" value="1"/>
</dbReference>
<evidence type="ECO:0000256" key="5">
    <source>
        <dbReference type="ARBA" id="ARBA00023049"/>
    </source>
</evidence>
<dbReference type="InterPro" id="IPR000587">
    <property type="entry name" value="Creatinase_N"/>
</dbReference>
<keyword evidence="10" id="KW-0031">Aminopeptidase</keyword>
<feature type="domain" description="Peptidase M24 C-terminal" evidence="9">
    <location>
        <begin position="534"/>
        <end position="594"/>
    </location>
</feature>
<dbReference type="InterPro" id="IPR033740">
    <property type="entry name" value="Pept_M24B"/>
</dbReference>
<sequence length="595" mass="67219">MNEIKLRLARLRELMKREHLSAFIFPSTDAHQSEYVADHWRGREWISGFNGSAGTAVVTMKSAALWTDSRYFLAAEEQLEDTEYQLMRLKMEGTPTIAEWLGKELQDVQSPEVGLDGMVNSYNYVKDLSYSLRKLGGITLRTNLDPLEQIWENRPSLPANPVEIQPLEYAGETLASKVVRIRKSLRELHADGMLVSALDDIAWTLNLRGTDVHCNPVFVSYLLIESDKVSLFVDDNKLSPEVKQYLQDNQVSLYNYNKVEKCLESYSEYNILLDGDETSYYLWKTVKCQEIVAAASPIPAMKAVKNKAEIEGYRSAMLKDGVAMVKFLKWLKPAVEAGGQTEISIDEKLTSLRAEQKLFRDISFDTIAGYAQHGAIVHYEATPETDVVLKPEGLILIDSGAQYQNGTTDITRTIALGAVSEEMKHIYTLVLKAHIQLELVKFPDGASGTQLDAVGRECMWREGYNFLHGTGHGVGSYLCVHEGPHQIRMEWMPTPLRAGMTLTDEPGLYLAGKFGVRIENTVLISDYMSTEFGKFLQIEPLTLCPIDTTPIDVDMLLPEEIDWLNAYHHSVYEKLSPFLDEEEKIWLENATKPIK</sequence>
<dbReference type="InterPro" id="IPR000994">
    <property type="entry name" value="Pept_M24"/>
</dbReference>
<gene>
    <name evidence="10" type="ORF">ONT01_12270</name>
</gene>
<dbReference type="PANTHER" id="PTHR43763:SF6">
    <property type="entry name" value="XAA-PRO AMINOPEPTIDASE 1"/>
    <property type="match status" value="1"/>
</dbReference>
<dbReference type="CDD" id="cd01085">
    <property type="entry name" value="APP"/>
    <property type="match status" value="1"/>
</dbReference>
<dbReference type="InterPro" id="IPR050422">
    <property type="entry name" value="X-Pro_aminopeptidase_P"/>
</dbReference>
<evidence type="ECO:0000256" key="2">
    <source>
        <dbReference type="ARBA" id="ARBA00022670"/>
    </source>
</evidence>
<dbReference type="Pfam" id="PF16189">
    <property type="entry name" value="Creatinase_N_2"/>
    <property type="match status" value="1"/>
</dbReference>
<dbReference type="GO" id="GO:0005737">
    <property type="term" value="C:cytoplasm"/>
    <property type="evidence" value="ECO:0007669"/>
    <property type="project" value="UniProtKB-ARBA"/>
</dbReference>
<keyword evidence="5" id="KW-0482">Metalloprotease</keyword>
<dbReference type="InterPro" id="IPR001131">
    <property type="entry name" value="Peptidase_M24B_aminopep-P_CS"/>
</dbReference>
<evidence type="ECO:0000259" key="8">
    <source>
        <dbReference type="Pfam" id="PF01321"/>
    </source>
</evidence>
<dbReference type="Pfam" id="PF00557">
    <property type="entry name" value="Peptidase_M24"/>
    <property type="match status" value="1"/>
</dbReference>
<keyword evidence="3 6" id="KW-0479">Metal-binding</keyword>
<accession>A0AAW5ULJ4</accession>
<evidence type="ECO:0000313" key="11">
    <source>
        <dbReference type="Proteomes" id="UP001208620"/>
    </source>
</evidence>
<feature type="domain" description="Peptidase M24" evidence="7">
    <location>
        <begin position="312"/>
        <end position="525"/>
    </location>
</feature>
<dbReference type="EMBL" id="JAPDVD010000001">
    <property type="protein sequence ID" value="MCW4138526.1"/>
    <property type="molecule type" value="Genomic_DNA"/>
</dbReference>
<keyword evidence="4" id="KW-0378">Hydrolase</keyword>
<dbReference type="InterPro" id="IPR032416">
    <property type="entry name" value="Peptidase_M24_C"/>
</dbReference>
<dbReference type="Gene3D" id="3.90.230.10">
    <property type="entry name" value="Creatinase/methionine aminopeptidase superfamily"/>
    <property type="match status" value="1"/>
</dbReference>
<dbReference type="Gene3D" id="3.40.350.10">
    <property type="entry name" value="Creatinase/prolidase N-terminal domain"/>
    <property type="match status" value="2"/>
</dbReference>
<evidence type="ECO:0000313" key="10">
    <source>
        <dbReference type="EMBL" id="MCW4138526.1"/>
    </source>
</evidence>
<dbReference type="Proteomes" id="UP001208620">
    <property type="component" value="Unassembled WGS sequence"/>
</dbReference>
<dbReference type="RefSeq" id="WP_153079248.1">
    <property type="nucleotide sequence ID" value="NZ_JAPDVB010000001.1"/>
</dbReference>
<organism evidence="10 11">
    <name type="scientific">Segatella copri</name>
    <dbReference type="NCBI Taxonomy" id="165179"/>
    <lineage>
        <taxon>Bacteria</taxon>
        <taxon>Pseudomonadati</taxon>
        <taxon>Bacteroidota</taxon>
        <taxon>Bacteroidia</taxon>
        <taxon>Bacteroidales</taxon>
        <taxon>Prevotellaceae</taxon>
        <taxon>Segatella</taxon>
    </lineage>
</organism>
<dbReference type="InterPro" id="IPR029149">
    <property type="entry name" value="Creatin/AminoP/Spt16_N"/>
</dbReference>
<dbReference type="InterPro" id="IPR036005">
    <property type="entry name" value="Creatinase/aminopeptidase-like"/>
</dbReference>
<evidence type="ECO:0000256" key="6">
    <source>
        <dbReference type="RuleBase" id="RU000590"/>
    </source>
</evidence>
<evidence type="ECO:0000259" key="7">
    <source>
        <dbReference type="Pfam" id="PF00557"/>
    </source>
</evidence>